<comment type="subcellular location">
    <subcellularLocation>
        <location evidence="1">Cell membrane</location>
        <topology evidence="1">Multi-pass membrane protein</topology>
    </subcellularLocation>
</comment>
<evidence type="ECO:0000256" key="3">
    <source>
        <dbReference type="ARBA" id="ARBA00022448"/>
    </source>
</evidence>
<dbReference type="EMBL" id="LHPH01000031">
    <property type="protein sequence ID" value="KPH56864.1"/>
    <property type="molecule type" value="Genomic_DNA"/>
</dbReference>
<keyword evidence="11" id="KW-1185">Reference proteome</keyword>
<evidence type="ECO:0000256" key="4">
    <source>
        <dbReference type="ARBA" id="ARBA00022475"/>
    </source>
</evidence>
<feature type="transmembrane region" description="Helical" evidence="8">
    <location>
        <begin position="243"/>
        <end position="265"/>
    </location>
</feature>
<keyword evidence="3" id="KW-0813">Transport</keyword>
<protein>
    <submittedName>
        <fullName evidence="10">Chloramphenical resistance permease RarD</fullName>
    </submittedName>
</protein>
<feature type="transmembrane region" description="Helical" evidence="8">
    <location>
        <begin position="271"/>
        <end position="289"/>
    </location>
</feature>
<dbReference type="Pfam" id="PF00892">
    <property type="entry name" value="EamA"/>
    <property type="match status" value="1"/>
</dbReference>
<evidence type="ECO:0000313" key="11">
    <source>
        <dbReference type="Proteomes" id="UP000037848"/>
    </source>
</evidence>
<dbReference type="InterPro" id="IPR000620">
    <property type="entry name" value="EamA_dom"/>
</dbReference>
<feature type="transmembrane region" description="Helical" evidence="8">
    <location>
        <begin position="40"/>
        <end position="61"/>
    </location>
</feature>
<reference evidence="10 11" key="1">
    <citation type="submission" date="2015-08" db="EMBL/GenBank/DDBJ databases">
        <title>Draft Genome Sequence of Pseudoalteromonas porphyrae UCD-SED14.</title>
        <authorList>
            <person name="Coil D.A."/>
            <person name="Jospin G."/>
            <person name="Lee R.D."/>
            <person name="Eisen J.A."/>
        </authorList>
    </citation>
    <scope>NUCLEOTIDE SEQUENCE [LARGE SCALE GENOMIC DNA]</scope>
    <source>
        <strain evidence="10 11">UCD-SED14</strain>
    </source>
</reference>
<dbReference type="RefSeq" id="WP_054455949.1">
    <property type="nucleotide sequence ID" value="NZ_LHPH01000031.1"/>
</dbReference>
<dbReference type="PATRIC" id="fig|187330.3.peg.2610"/>
<dbReference type="OrthoDB" id="369870at2"/>
<sequence>MPTNQEQRKGVILACMAFFMWGLAPIYFKLLQHISAFEILMHRVVWSVLFIVIIVAVLKQWHKIQHVIKQPKLILMLTLTATLLGFNWGLFIWAVNNNHMLDASLGYYINPLLNVLLGMLFLGEKLRKWQGFAVALALGGVVIQLISFGSFPVVAFSLASSFAIYGLLRKKLPIESLPGLLLEALILLPFAAIYWWFMLPTASSDLIVNDWHTNLLLISAGVITTLPLLCFTGAAKRLQYTTLGFFQYIGPSLMFVLAVVFYGEVFSAERVVTFACIWSALAIFSWDSYRQAQKRKKAALLARAELV</sequence>
<evidence type="ECO:0000256" key="6">
    <source>
        <dbReference type="ARBA" id="ARBA00022989"/>
    </source>
</evidence>
<feature type="domain" description="EamA" evidence="9">
    <location>
        <begin position="9"/>
        <end position="143"/>
    </location>
</feature>
<gene>
    <name evidence="10" type="ORF">ADS77_19790</name>
</gene>
<dbReference type="AlphaFoldDB" id="A0A0N1MRV0"/>
<dbReference type="InterPro" id="IPR037185">
    <property type="entry name" value="EmrE-like"/>
</dbReference>
<dbReference type="PANTHER" id="PTHR22911">
    <property type="entry name" value="ACYL-MALONYL CONDENSING ENZYME-RELATED"/>
    <property type="match status" value="1"/>
</dbReference>
<dbReference type="Proteomes" id="UP000037848">
    <property type="component" value="Unassembled WGS sequence"/>
</dbReference>
<evidence type="ECO:0000256" key="5">
    <source>
        <dbReference type="ARBA" id="ARBA00022692"/>
    </source>
</evidence>
<dbReference type="InterPro" id="IPR004626">
    <property type="entry name" value="RarD"/>
</dbReference>
<evidence type="ECO:0000256" key="8">
    <source>
        <dbReference type="SAM" id="Phobius"/>
    </source>
</evidence>
<evidence type="ECO:0000313" key="10">
    <source>
        <dbReference type="EMBL" id="KPH56864.1"/>
    </source>
</evidence>
<feature type="transmembrane region" description="Helical" evidence="8">
    <location>
        <begin position="180"/>
        <end position="199"/>
    </location>
</feature>
<organism evidence="10 11">
    <name type="scientific">Pseudoalteromonas porphyrae</name>
    <dbReference type="NCBI Taxonomy" id="187330"/>
    <lineage>
        <taxon>Bacteria</taxon>
        <taxon>Pseudomonadati</taxon>
        <taxon>Pseudomonadota</taxon>
        <taxon>Gammaproteobacteria</taxon>
        <taxon>Alteromonadales</taxon>
        <taxon>Pseudoalteromonadaceae</taxon>
        <taxon>Pseudoalteromonas</taxon>
    </lineage>
</organism>
<feature type="transmembrane region" description="Helical" evidence="8">
    <location>
        <begin position="12"/>
        <end position="28"/>
    </location>
</feature>
<keyword evidence="7 8" id="KW-0472">Membrane</keyword>
<keyword evidence="5 8" id="KW-0812">Transmembrane</keyword>
<feature type="transmembrane region" description="Helical" evidence="8">
    <location>
        <begin position="73"/>
        <end position="93"/>
    </location>
</feature>
<accession>A0A0N1MRV0</accession>
<keyword evidence="6 8" id="KW-1133">Transmembrane helix</keyword>
<dbReference type="GO" id="GO:0005886">
    <property type="term" value="C:plasma membrane"/>
    <property type="evidence" value="ECO:0007669"/>
    <property type="project" value="UniProtKB-SubCell"/>
</dbReference>
<evidence type="ECO:0000259" key="9">
    <source>
        <dbReference type="Pfam" id="PF00892"/>
    </source>
</evidence>
<keyword evidence="4" id="KW-1003">Cell membrane</keyword>
<comment type="caution">
    <text evidence="10">The sequence shown here is derived from an EMBL/GenBank/DDBJ whole genome shotgun (WGS) entry which is preliminary data.</text>
</comment>
<comment type="similarity">
    <text evidence="2">Belongs to the EamA transporter family.</text>
</comment>
<dbReference type="PANTHER" id="PTHR22911:SF137">
    <property type="entry name" value="SOLUTE CARRIER FAMILY 35 MEMBER G2-RELATED"/>
    <property type="match status" value="1"/>
</dbReference>
<feature type="transmembrane region" description="Helical" evidence="8">
    <location>
        <begin position="152"/>
        <end position="168"/>
    </location>
</feature>
<evidence type="ECO:0000256" key="7">
    <source>
        <dbReference type="ARBA" id="ARBA00023136"/>
    </source>
</evidence>
<feature type="transmembrane region" description="Helical" evidence="8">
    <location>
        <begin position="129"/>
        <end position="146"/>
    </location>
</feature>
<evidence type="ECO:0000256" key="2">
    <source>
        <dbReference type="ARBA" id="ARBA00007362"/>
    </source>
</evidence>
<dbReference type="NCBIfam" id="TIGR00688">
    <property type="entry name" value="rarD"/>
    <property type="match status" value="1"/>
</dbReference>
<proteinExistence type="inferred from homology"/>
<feature type="transmembrane region" description="Helical" evidence="8">
    <location>
        <begin position="105"/>
        <end position="122"/>
    </location>
</feature>
<dbReference type="STRING" id="187330.AMS58_19540"/>
<evidence type="ECO:0000256" key="1">
    <source>
        <dbReference type="ARBA" id="ARBA00004651"/>
    </source>
</evidence>
<feature type="transmembrane region" description="Helical" evidence="8">
    <location>
        <begin position="211"/>
        <end position="231"/>
    </location>
</feature>
<name>A0A0N1MRV0_9GAMM</name>
<dbReference type="SUPFAM" id="SSF103481">
    <property type="entry name" value="Multidrug resistance efflux transporter EmrE"/>
    <property type="match status" value="2"/>
</dbReference>